<dbReference type="GO" id="GO:0015031">
    <property type="term" value="P:protein transport"/>
    <property type="evidence" value="ECO:0007669"/>
    <property type="project" value="UniProtKB-KW"/>
</dbReference>
<feature type="region of interest" description="Disordered" evidence="4">
    <location>
        <begin position="835"/>
        <end position="856"/>
    </location>
</feature>
<keyword evidence="3" id="KW-0653">Protein transport</keyword>
<evidence type="ECO:0000313" key="9">
    <source>
        <dbReference type="Proteomes" id="UP000241890"/>
    </source>
</evidence>
<dbReference type="InterPro" id="IPR032629">
    <property type="entry name" value="DCB_dom"/>
</dbReference>
<feature type="compositionally biased region" description="Polar residues" evidence="4">
    <location>
        <begin position="915"/>
        <end position="934"/>
    </location>
</feature>
<dbReference type="EMBL" id="BEYU01000153">
    <property type="protein sequence ID" value="GBG33327.1"/>
    <property type="molecule type" value="Genomic_DNA"/>
</dbReference>
<proteinExistence type="inferred from homology"/>
<dbReference type="InParanoid" id="A0A2R5GR20"/>
<organism evidence="8 9">
    <name type="scientific">Hondaea fermentalgiana</name>
    <dbReference type="NCBI Taxonomy" id="2315210"/>
    <lineage>
        <taxon>Eukaryota</taxon>
        <taxon>Sar</taxon>
        <taxon>Stramenopiles</taxon>
        <taxon>Bigyra</taxon>
        <taxon>Labyrinthulomycetes</taxon>
        <taxon>Thraustochytrida</taxon>
        <taxon>Thraustochytriidae</taxon>
        <taxon>Hondaea</taxon>
    </lineage>
</organism>
<dbReference type="Pfam" id="PF16206">
    <property type="entry name" value="Mon2_C"/>
    <property type="match status" value="1"/>
</dbReference>
<dbReference type="OrthoDB" id="294853at2759"/>
<dbReference type="SUPFAM" id="SSF48371">
    <property type="entry name" value="ARM repeat"/>
    <property type="match status" value="2"/>
</dbReference>
<dbReference type="InterPro" id="IPR032817">
    <property type="entry name" value="Mon2_C"/>
</dbReference>
<comment type="similarity">
    <text evidence="1">Belongs to the MON2 family.</text>
</comment>
<evidence type="ECO:0000256" key="4">
    <source>
        <dbReference type="SAM" id="MobiDB-lite"/>
    </source>
</evidence>
<feature type="domain" description="Mon2/Sec7/BIG1-like HUS" evidence="5">
    <location>
        <begin position="313"/>
        <end position="447"/>
    </location>
</feature>
<evidence type="ECO:0000259" key="6">
    <source>
        <dbReference type="Pfam" id="PF16206"/>
    </source>
</evidence>
<sequence>MSGTITQLENDLRTLANEAGRSLSAVREAAQIGLAKLTAARSEYASFADKVAQGEPVQGRLEDVFRPFLLACNHHNAPIKLVVVALSSIQRLLHADALGPDERLHVMHVLRIQAQREVRHYKDIEVKVVQTLPLLIMSKVHPVQEDLLLETVGLCCSIYDQDPGLASAALTQILTSVFERVEQAAKEDPTTLSPLQSRNLAQNSVSAMHLLEELTQIIERGAAGGSLPSRSASMASYGSSTSSGSSTGTSASGRISPFFRTGTSGRSGSAGPISGSEAIGAAGTHLASNSGGHTSLPDMDASRDPQRQQQFGAPSAIRRMPRSLALELLETILSNHASLFLLGDEAGPYANFVRTRICPVLERAFGGRCDWQLMVRMLRTVVVLLCELRTVIPAQDVKTLFKTLLDMLDDDPGASGLAKPRYVTPLWHRVLTLETLNILLSRQDLLGELQQIIMPIIDDLPKASHSSAVANSSSFAMAAVAAAEEDEAQATNGSAHSEPPRSVFICVVDALCKLVSVVVKDPNVAEGIDAIAARPTKGLDLLSEEAPPSNLSVSLVTLLAAECLASIADGMALSNCILSGGNNGSGGGAGGGGGSGASGSNSQPMVASVVHIGKVNSRRSDSASSPPLLAKKSSSLFLAGADDDSVGSGSPTLRLNTPELGKTRPPSDPADSVDVRDQIREDAMRRDTVREMMIICWEPMLRALALLLQSCNNENVVQFILKAYMSMTNTCGIVELVEARNAFILSLCNFSLPNWHSSAAIVPQQMSVLSRSGKELEPKHLQALKALFNIAHGLGSILGTAWHIVLETFEQLDHIMFCVAIEKKLTTSGTVHVTGMGPRPGDARHGPGGSSSAMSNESEWHLVDDEMAIVESMLRFLFNSTKYLDEDALIHIQTALTQLSFTVLAHTETMRTAAPTGSPSRSGTAHQRADSSAPTVLPSRLRQGESEGWISSTVMNFTNTLADAATATLTSVTYDGEEDPDGLASDDEGDMPDLGIDLTLEHHKDFHPSAHHDPAAGTHPSPRMPSGPRSSSLSTVPSLSNSRAGAPNDSSPSARGRNGRSLTPPARSSTPPSAMGTGLGTEAGVIDGFIARATYRNPPFAIEKLVETTKLNMFRIGLLWEMTQNVLSTVASKSDPKLRLYGVHAMEELVTSALLFEGGPNGEALSKDASNEASGSSREAKHGAESSYPPRSKSGLLAPVAPEASVQRGLGTNASSEASVPRPVKSIGRKGADGSAAVPTSYPPPSSLQVELIEGFAHLLRSHHIDAREATIQAMGRIIGTCGHLLGGGWRILIAELSRVTGVVKAKTDAESFSVPDYKRSDVERLVPTAFKSVQLIVDDFLPGLSLQHKKELALCICAFGQQEPHVNISLTSITMLWTMCDHVQRACPELAAAQKAGDTSADLAECNTLLLFCMEQLAVLSLDQRPEVRSCAVRTLCSIIVASAQKLTRDSWRTCTLGIVFPLLNEIIARGSQASSDQVHGEVLGRLSQKRAQVHHSLDTLEKQWRETIVTAIQGAARVVRACVQYSGGTNWSLKSWEIILETIRGVMIKHPPAKVGVACARSLQELGALVTGSSKARYAAVGMQVINGALVRVDNLSPAQLAAAEAASSMTSKSSIASSSSSSSSSAGKIPNGTLVLPAGTPVHELWTLVWDVYEGITARVDQAAEGRGGGGGGAATETTPTSGDPTTMSLSGVASAEVATELVNGICDLYSNNTGSGMLRSREVMTAVLDLIQRLLECFAARSKHLTSLERAVMRLVESLPPLEDAMWPIVFNVLRAFARGDSDGHGYSTGFADKSRELFVLHFERHAPSAARALVFEDTVREVLSLASGEVDNAVPEDGPAWDLASLQPIVKFGLRSLSTCGWAASRVQDIWISLLDMLHALMLGQARHTSQIFAKRVDIPTREALALLDVVMEEARPLVVASCVPSDVQAQLFNLLQSGCTLQDAWSGASKHAEGETNASVAAMDRLMIGRVCLDHLLTLSSYGSSGSSELSQQILMTLLHGVEQVVVTFFEESWEQRGAEDQARMEADAVAMLKKLRDVEFKEVPPMYLERFDRATLERCGSKAHLLLLLPILNRFVLVDNREVRQAIYEILEIVSNGLVSDRD</sequence>
<feature type="region of interest" description="Disordered" evidence="4">
    <location>
        <begin position="911"/>
        <end position="935"/>
    </location>
</feature>
<evidence type="ECO:0000256" key="1">
    <source>
        <dbReference type="ARBA" id="ARBA00008144"/>
    </source>
</evidence>
<feature type="region of interest" description="Disordered" evidence="4">
    <location>
        <begin position="228"/>
        <end position="312"/>
    </location>
</feature>
<dbReference type="Proteomes" id="UP000241890">
    <property type="component" value="Unassembled WGS sequence"/>
</dbReference>
<protein>
    <submittedName>
        <fullName evidence="8">Brefeldin A-inhibited guanine nucleotide-exchange protein 2</fullName>
    </submittedName>
</protein>
<feature type="domain" description="Mon2/Sec7/BIG1-like dimerisation and cyclophilin-binding" evidence="7">
    <location>
        <begin position="5"/>
        <end position="183"/>
    </location>
</feature>
<dbReference type="PANTHER" id="PTHR10663:SF333">
    <property type="entry name" value="PROTEIN MON2 HOMOLOG"/>
    <property type="match status" value="1"/>
</dbReference>
<dbReference type="Pfam" id="PF12783">
    <property type="entry name" value="Sec7-like_HUS"/>
    <property type="match status" value="1"/>
</dbReference>
<evidence type="ECO:0000256" key="3">
    <source>
        <dbReference type="ARBA" id="ARBA00022927"/>
    </source>
</evidence>
<evidence type="ECO:0000259" key="7">
    <source>
        <dbReference type="Pfam" id="PF16213"/>
    </source>
</evidence>
<evidence type="ECO:0000259" key="5">
    <source>
        <dbReference type="Pfam" id="PF12783"/>
    </source>
</evidence>
<keyword evidence="2" id="KW-0813">Transport</keyword>
<reference evidence="8 9" key="1">
    <citation type="submission" date="2017-12" db="EMBL/GenBank/DDBJ databases">
        <title>Sequencing, de novo assembly and annotation of complete genome of a new Thraustochytrid species, strain FCC1311.</title>
        <authorList>
            <person name="Sedici K."/>
            <person name="Godart F."/>
            <person name="Aiese Cigliano R."/>
            <person name="Sanseverino W."/>
            <person name="Barakat M."/>
            <person name="Ortet P."/>
            <person name="Marechal E."/>
            <person name="Cagnac O."/>
            <person name="Amato A."/>
        </authorList>
    </citation>
    <scope>NUCLEOTIDE SEQUENCE [LARGE SCALE GENOMIC DNA]</scope>
</reference>
<feature type="compositionally biased region" description="Acidic residues" evidence="4">
    <location>
        <begin position="975"/>
        <end position="991"/>
    </location>
</feature>
<dbReference type="InterPro" id="IPR016024">
    <property type="entry name" value="ARM-type_fold"/>
</dbReference>
<evidence type="ECO:0000313" key="8">
    <source>
        <dbReference type="EMBL" id="GBG33327.1"/>
    </source>
</evidence>
<name>A0A2R5GR20_9STRA</name>
<feature type="domain" description="Mon2 C-terminal" evidence="6">
    <location>
        <begin position="1340"/>
        <end position="1605"/>
    </location>
</feature>
<evidence type="ECO:0000256" key="2">
    <source>
        <dbReference type="ARBA" id="ARBA00022448"/>
    </source>
</evidence>
<dbReference type="InterPro" id="IPR032691">
    <property type="entry name" value="Mon2/Sec7/BIG1-like_HUS"/>
</dbReference>
<feature type="region of interest" description="Disordered" evidence="4">
    <location>
        <begin position="971"/>
        <end position="1080"/>
    </location>
</feature>
<feature type="region of interest" description="Disordered" evidence="4">
    <location>
        <begin position="1163"/>
        <end position="1196"/>
    </location>
</feature>
<feature type="region of interest" description="Disordered" evidence="4">
    <location>
        <begin position="1209"/>
        <end position="1242"/>
    </location>
</feature>
<dbReference type="Pfam" id="PF16213">
    <property type="entry name" value="DCB"/>
    <property type="match status" value="1"/>
</dbReference>
<dbReference type="PANTHER" id="PTHR10663">
    <property type="entry name" value="GUANYL-NUCLEOTIDE EXCHANGE FACTOR"/>
    <property type="match status" value="1"/>
</dbReference>
<feature type="compositionally biased region" description="Low complexity" evidence="4">
    <location>
        <begin position="1678"/>
        <end position="1689"/>
    </location>
</feature>
<feature type="compositionally biased region" description="Low complexity" evidence="4">
    <location>
        <begin position="1060"/>
        <end position="1074"/>
    </location>
</feature>
<keyword evidence="9" id="KW-1185">Reference proteome</keyword>
<comment type="caution">
    <text evidence="8">The sequence shown here is derived from an EMBL/GenBank/DDBJ whole genome shotgun (WGS) entry which is preliminary data.</text>
</comment>
<gene>
    <name evidence="8" type="ORF">FCC1311_095502</name>
</gene>
<feature type="compositionally biased region" description="Low complexity" evidence="4">
    <location>
        <begin position="1020"/>
        <end position="1043"/>
    </location>
</feature>
<feature type="compositionally biased region" description="Low complexity" evidence="4">
    <location>
        <begin position="229"/>
        <end position="269"/>
    </location>
</feature>
<feature type="region of interest" description="Disordered" evidence="4">
    <location>
        <begin position="642"/>
        <end position="673"/>
    </location>
</feature>
<feature type="compositionally biased region" description="Basic and acidic residues" evidence="4">
    <location>
        <begin position="999"/>
        <end position="1014"/>
    </location>
</feature>
<feature type="region of interest" description="Disordered" evidence="4">
    <location>
        <begin position="1667"/>
        <end position="1689"/>
    </location>
</feature>
<accession>A0A2R5GR20</accession>